<dbReference type="InterPro" id="IPR052155">
    <property type="entry name" value="Biofilm_reg_signaling"/>
</dbReference>
<dbReference type="AlphaFoldDB" id="A0A557QE68"/>
<gene>
    <name evidence="5" type="ORF">FHP91_19830</name>
</gene>
<evidence type="ECO:0000259" key="4">
    <source>
        <dbReference type="PROSITE" id="PS50887"/>
    </source>
</evidence>
<dbReference type="SUPFAM" id="SSF55073">
    <property type="entry name" value="Nucleotide cyclase"/>
    <property type="match status" value="1"/>
</dbReference>
<reference evidence="5 6" key="1">
    <citation type="submission" date="2019-07" db="EMBL/GenBank/DDBJ databases">
        <title>The pathways for chlorine oxyanion respiration interact through the shared metabolite chlorate.</title>
        <authorList>
            <person name="Barnum T.P."/>
            <person name="Cheng Y."/>
            <person name="Hill K.A."/>
            <person name="Lucas L.N."/>
            <person name="Carlson H.K."/>
            <person name="Coates J.D."/>
        </authorList>
    </citation>
    <scope>NUCLEOTIDE SEQUENCE [LARGE SCALE GENOMIC DNA]</scope>
    <source>
        <strain evidence="5 6">SFB-3</strain>
    </source>
</reference>
<keyword evidence="1" id="KW-0472">Membrane</keyword>
<dbReference type="InterPro" id="IPR043128">
    <property type="entry name" value="Rev_trsase/Diguanyl_cyclase"/>
</dbReference>
<dbReference type="NCBIfam" id="TIGR00254">
    <property type="entry name" value="GGDEF"/>
    <property type="match status" value="1"/>
</dbReference>
<dbReference type="OrthoDB" id="9813903at2"/>
<dbReference type="InterPro" id="IPR029787">
    <property type="entry name" value="Nucleotide_cyclase"/>
</dbReference>
<evidence type="ECO:0000313" key="6">
    <source>
        <dbReference type="Proteomes" id="UP000319502"/>
    </source>
</evidence>
<dbReference type="Pfam" id="PF08448">
    <property type="entry name" value="PAS_4"/>
    <property type="match status" value="2"/>
</dbReference>
<dbReference type="NCBIfam" id="TIGR00229">
    <property type="entry name" value="sensory_box"/>
    <property type="match status" value="1"/>
</dbReference>
<dbReference type="InterPro" id="IPR000014">
    <property type="entry name" value="PAS"/>
</dbReference>
<dbReference type="SMART" id="SM00091">
    <property type="entry name" value="PAS"/>
    <property type="match status" value="2"/>
</dbReference>
<dbReference type="CDD" id="cd01949">
    <property type="entry name" value="GGDEF"/>
    <property type="match status" value="1"/>
</dbReference>
<dbReference type="InterPro" id="IPR013656">
    <property type="entry name" value="PAS_4"/>
</dbReference>
<keyword evidence="1" id="KW-0812">Transmembrane</keyword>
<comment type="caution">
    <text evidence="5">The sequence shown here is derived from an EMBL/GenBank/DDBJ whole genome shotgun (WGS) entry which is preliminary data.</text>
</comment>
<feature type="domain" description="PAS" evidence="2">
    <location>
        <begin position="214"/>
        <end position="251"/>
    </location>
</feature>
<organism evidence="5 6">
    <name type="scientific">Denitromonas halophila</name>
    <dbReference type="NCBI Taxonomy" id="1629404"/>
    <lineage>
        <taxon>Bacteria</taxon>
        <taxon>Pseudomonadati</taxon>
        <taxon>Pseudomonadota</taxon>
        <taxon>Betaproteobacteria</taxon>
        <taxon>Rhodocyclales</taxon>
        <taxon>Zoogloeaceae</taxon>
        <taxon>Denitromonas</taxon>
    </lineage>
</organism>
<dbReference type="EMBL" id="VMNK01000021">
    <property type="protein sequence ID" value="TVO51195.1"/>
    <property type="molecule type" value="Genomic_DNA"/>
</dbReference>
<dbReference type="InterPro" id="IPR035965">
    <property type="entry name" value="PAS-like_dom_sf"/>
</dbReference>
<dbReference type="SUPFAM" id="SSF55785">
    <property type="entry name" value="PYP-like sensor domain (PAS domain)"/>
    <property type="match status" value="2"/>
</dbReference>
<name>A0A557QE68_9RHOO</name>
<feature type="transmembrane region" description="Helical" evidence="1">
    <location>
        <begin position="43"/>
        <end position="61"/>
    </location>
</feature>
<accession>A0A557QE68</accession>
<evidence type="ECO:0000313" key="5">
    <source>
        <dbReference type="EMBL" id="TVO51195.1"/>
    </source>
</evidence>
<dbReference type="CDD" id="cd00130">
    <property type="entry name" value="PAS"/>
    <property type="match status" value="2"/>
</dbReference>
<dbReference type="Gene3D" id="3.30.450.20">
    <property type="entry name" value="PAS domain"/>
    <property type="match status" value="2"/>
</dbReference>
<dbReference type="Pfam" id="PF00990">
    <property type="entry name" value="GGDEF"/>
    <property type="match status" value="1"/>
</dbReference>
<dbReference type="PROSITE" id="PS50887">
    <property type="entry name" value="GGDEF"/>
    <property type="match status" value="1"/>
</dbReference>
<keyword evidence="6" id="KW-1185">Reference proteome</keyword>
<dbReference type="SMART" id="SM00267">
    <property type="entry name" value="GGDEF"/>
    <property type="match status" value="1"/>
</dbReference>
<evidence type="ECO:0000259" key="3">
    <source>
        <dbReference type="PROSITE" id="PS50113"/>
    </source>
</evidence>
<feature type="domain" description="PAS" evidence="2">
    <location>
        <begin position="66"/>
        <end position="138"/>
    </location>
</feature>
<feature type="domain" description="PAC" evidence="3">
    <location>
        <begin position="140"/>
        <end position="192"/>
    </location>
</feature>
<evidence type="ECO:0000256" key="1">
    <source>
        <dbReference type="SAM" id="Phobius"/>
    </source>
</evidence>
<dbReference type="PROSITE" id="PS50112">
    <property type="entry name" value="PAS"/>
    <property type="match status" value="2"/>
</dbReference>
<dbReference type="FunFam" id="3.30.70.270:FF:000001">
    <property type="entry name" value="Diguanylate cyclase domain protein"/>
    <property type="match status" value="1"/>
</dbReference>
<dbReference type="Proteomes" id="UP000319502">
    <property type="component" value="Unassembled WGS sequence"/>
</dbReference>
<keyword evidence="1" id="KW-1133">Transmembrane helix</keyword>
<protein>
    <submittedName>
        <fullName evidence="5">Diguanylate cyclase</fullName>
    </submittedName>
</protein>
<proteinExistence type="predicted"/>
<evidence type="ECO:0000259" key="2">
    <source>
        <dbReference type="PROSITE" id="PS50112"/>
    </source>
</evidence>
<dbReference type="PANTHER" id="PTHR44757">
    <property type="entry name" value="DIGUANYLATE CYCLASE DGCP"/>
    <property type="match status" value="1"/>
</dbReference>
<dbReference type="InterPro" id="IPR000160">
    <property type="entry name" value="GGDEF_dom"/>
</dbReference>
<feature type="domain" description="GGDEF" evidence="4">
    <location>
        <begin position="376"/>
        <end position="505"/>
    </location>
</feature>
<dbReference type="InterPro" id="IPR000700">
    <property type="entry name" value="PAS-assoc_C"/>
</dbReference>
<dbReference type="PROSITE" id="PS50113">
    <property type="entry name" value="PAC"/>
    <property type="match status" value="1"/>
</dbReference>
<dbReference type="Gene3D" id="3.30.70.270">
    <property type="match status" value="1"/>
</dbReference>
<sequence>MARGAGKKHWTIPLWQALLVGLAALLGAGLARAGGAGDAAEALAAALASGATALLFLGPAYRRGVAAKRLKLIAETGAGAEMAFSADGRLMWVSPAIATLSGYSADECVAAPDLINLLVDELDRGYAREQCARAMAGETGQSEMRLRHRQGAAVWVTCFWRPVRDDGGQLQMIRMSIVSDQARKTTELQLLETVAALRRAQGLSEHYLSRNRDERQRLQALLDVIELGILFVDADRRVRYANPALLRIWGFGGTGEGLLGVRDARLLAEAMAQLEAAEDYRIHVDVVQKQRGRSEPYELRLINGRRLQEVSAMVTAEGTTRSLGRLWVFEDVTEQRRASEDLLRLAERDPLTNLYNRRRFHDALESGLAGAQRGQTQIGLMMFDLDGFKPINDSLGHQTGDEVLVAVATSIRRVVRRNEQLFRVGGDEFAILIAEANELALQELAQRVVTEVAGIKIAGASISASVGYACYPDDAPSVDALVAAADSAMYRAKSAGKNCWQTCAARGRHRS</sequence>
<dbReference type="PANTHER" id="PTHR44757:SF2">
    <property type="entry name" value="BIOFILM ARCHITECTURE MAINTENANCE PROTEIN MBAA"/>
    <property type="match status" value="1"/>
</dbReference>
<dbReference type="GO" id="GO:0003824">
    <property type="term" value="F:catalytic activity"/>
    <property type="evidence" value="ECO:0007669"/>
    <property type="project" value="UniProtKB-ARBA"/>
</dbReference>